<keyword evidence="2" id="KW-1185">Reference proteome</keyword>
<reference evidence="1 2" key="1">
    <citation type="journal article" date="2023" name="G3 (Bethesda)">
        <title>A chromosome-length genome assembly and annotation of blackberry (Rubus argutus, cv. 'Hillquist').</title>
        <authorList>
            <person name="Bruna T."/>
            <person name="Aryal R."/>
            <person name="Dudchenko O."/>
            <person name="Sargent D.J."/>
            <person name="Mead D."/>
            <person name="Buti M."/>
            <person name="Cavallini A."/>
            <person name="Hytonen T."/>
            <person name="Andres J."/>
            <person name="Pham M."/>
            <person name="Weisz D."/>
            <person name="Mascagni F."/>
            <person name="Usai G."/>
            <person name="Natali L."/>
            <person name="Bassil N."/>
            <person name="Fernandez G.E."/>
            <person name="Lomsadze A."/>
            <person name="Armour M."/>
            <person name="Olukolu B."/>
            <person name="Poorten T."/>
            <person name="Britton C."/>
            <person name="Davik J."/>
            <person name="Ashrafi H."/>
            <person name="Aiden E.L."/>
            <person name="Borodovsky M."/>
            <person name="Worthington M."/>
        </authorList>
    </citation>
    <scope>NUCLEOTIDE SEQUENCE [LARGE SCALE GENOMIC DNA]</scope>
    <source>
        <strain evidence="1">PI 553951</strain>
    </source>
</reference>
<dbReference type="Proteomes" id="UP001457282">
    <property type="component" value="Unassembled WGS sequence"/>
</dbReference>
<dbReference type="EMBL" id="JBEDUW010000041">
    <property type="protein sequence ID" value="KAK9907097.1"/>
    <property type="molecule type" value="Genomic_DNA"/>
</dbReference>
<evidence type="ECO:0000313" key="2">
    <source>
        <dbReference type="Proteomes" id="UP001457282"/>
    </source>
</evidence>
<evidence type="ECO:0000313" key="1">
    <source>
        <dbReference type="EMBL" id="KAK9907097.1"/>
    </source>
</evidence>
<organism evidence="1 2">
    <name type="scientific">Rubus argutus</name>
    <name type="common">Southern blackberry</name>
    <dbReference type="NCBI Taxonomy" id="59490"/>
    <lineage>
        <taxon>Eukaryota</taxon>
        <taxon>Viridiplantae</taxon>
        <taxon>Streptophyta</taxon>
        <taxon>Embryophyta</taxon>
        <taxon>Tracheophyta</taxon>
        <taxon>Spermatophyta</taxon>
        <taxon>Magnoliopsida</taxon>
        <taxon>eudicotyledons</taxon>
        <taxon>Gunneridae</taxon>
        <taxon>Pentapetalae</taxon>
        <taxon>rosids</taxon>
        <taxon>fabids</taxon>
        <taxon>Rosales</taxon>
        <taxon>Rosaceae</taxon>
        <taxon>Rosoideae</taxon>
        <taxon>Rosoideae incertae sedis</taxon>
        <taxon>Rubus</taxon>
    </lineage>
</organism>
<accession>A0AAW1VN23</accession>
<gene>
    <name evidence="1" type="ORF">M0R45_002461</name>
</gene>
<name>A0AAW1VN23_RUBAR</name>
<protein>
    <submittedName>
        <fullName evidence="1">Uncharacterized protein</fullName>
    </submittedName>
</protein>
<sequence length="106" mass="11522">MKEGSFEIAEQVAHLAKRCLSLKGGDRPTMKEVAMELEGILAVMAKHPGGKPESSPKEIDYLLAASPSNAFTVDVRGDEGEIITSIDYDQSMQNQAQILKPYEGGR</sequence>
<proteinExistence type="predicted"/>
<dbReference type="AlphaFoldDB" id="A0AAW1VN23"/>
<comment type="caution">
    <text evidence="1">The sequence shown here is derived from an EMBL/GenBank/DDBJ whole genome shotgun (WGS) entry which is preliminary data.</text>
</comment>